<evidence type="ECO:0000313" key="3">
    <source>
        <dbReference type="EMBL" id="OLP76696.1"/>
    </source>
</evidence>
<dbReference type="EMBL" id="LSRX01001951">
    <property type="protein sequence ID" value="OLP76696.1"/>
    <property type="molecule type" value="Genomic_DNA"/>
</dbReference>
<feature type="region of interest" description="Disordered" evidence="1">
    <location>
        <begin position="1872"/>
        <end position="1909"/>
    </location>
</feature>
<evidence type="ECO:0000256" key="1">
    <source>
        <dbReference type="SAM" id="MobiDB-lite"/>
    </source>
</evidence>
<dbReference type="Proteomes" id="UP000186817">
    <property type="component" value="Unassembled WGS sequence"/>
</dbReference>
<dbReference type="InterPro" id="IPR032675">
    <property type="entry name" value="LRR_dom_sf"/>
</dbReference>
<dbReference type="InterPro" id="IPR027038">
    <property type="entry name" value="RanGap"/>
</dbReference>
<keyword evidence="2" id="KW-1133">Transmembrane helix</keyword>
<reference evidence="3 4" key="1">
    <citation type="submission" date="2016-02" db="EMBL/GenBank/DDBJ databases">
        <title>Genome analysis of coral dinoflagellate symbionts highlights evolutionary adaptations to a symbiotic lifestyle.</title>
        <authorList>
            <person name="Aranda M."/>
            <person name="Li Y."/>
            <person name="Liew Y.J."/>
            <person name="Baumgarten S."/>
            <person name="Simakov O."/>
            <person name="Wilson M."/>
            <person name="Piel J."/>
            <person name="Ashoor H."/>
            <person name="Bougouffa S."/>
            <person name="Bajic V.B."/>
            <person name="Ryu T."/>
            <person name="Ravasi T."/>
            <person name="Bayer T."/>
            <person name="Micklem G."/>
            <person name="Kim H."/>
            <person name="Bhak J."/>
            <person name="Lajeunesse T.C."/>
            <person name="Voolstra C.R."/>
        </authorList>
    </citation>
    <scope>NUCLEOTIDE SEQUENCE [LARGE SCALE GENOMIC DNA]</scope>
    <source>
        <strain evidence="3 4">CCMP2467</strain>
    </source>
</reference>
<feature type="region of interest" description="Disordered" evidence="1">
    <location>
        <begin position="1543"/>
        <end position="1564"/>
    </location>
</feature>
<keyword evidence="2" id="KW-0472">Membrane</keyword>
<name>A0A1Q9C1A3_SYMMI</name>
<dbReference type="GO" id="GO:0005634">
    <property type="term" value="C:nucleus"/>
    <property type="evidence" value="ECO:0007669"/>
    <property type="project" value="TreeGrafter"/>
</dbReference>
<keyword evidence="4" id="KW-1185">Reference proteome</keyword>
<dbReference type="GO" id="GO:0005829">
    <property type="term" value="C:cytosol"/>
    <property type="evidence" value="ECO:0007669"/>
    <property type="project" value="TreeGrafter"/>
</dbReference>
<evidence type="ECO:0000313" key="4">
    <source>
        <dbReference type="Proteomes" id="UP000186817"/>
    </source>
</evidence>
<comment type="caution">
    <text evidence="3">The sequence shown here is derived from an EMBL/GenBank/DDBJ whole genome shotgun (WGS) entry which is preliminary data.</text>
</comment>
<dbReference type="SMART" id="SM00368">
    <property type="entry name" value="LRR_RI"/>
    <property type="match status" value="9"/>
</dbReference>
<feature type="transmembrane region" description="Helical" evidence="2">
    <location>
        <begin position="175"/>
        <end position="195"/>
    </location>
</feature>
<dbReference type="GO" id="GO:0048471">
    <property type="term" value="C:perinuclear region of cytoplasm"/>
    <property type="evidence" value="ECO:0007669"/>
    <property type="project" value="TreeGrafter"/>
</dbReference>
<proteinExistence type="predicted"/>
<feature type="transmembrane region" description="Helical" evidence="2">
    <location>
        <begin position="139"/>
        <end position="160"/>
    </location>
</feature>
<organism evidence="3 4">
    <name type="scientific">Symbiodinium microadriaticum</name>
    <name type="common">Dinoflagellate</name>
    <name type="synonym">Zooxanthella microadriatica</name>
    <dbReference type="NCBI Taxonomy" id="2951"/>
    <lineage>
        <taxon>Eukaryota</taxon>
        <taxon>Sar</taxon>
        <taxon>Alveolata</taxon>
        <taxon>Dinophyceae</taxon>
        <taxon>Suessiales</taxon>
        <taxon>Symbiodiniaceae</taxon>
        <taxon>Symbiodinium</taxon>
    </lineage>
</organism>
<dbReference type="PANTHER" id="PTHR24113:SF15">
    <property type="entry name" value="NACHT DOMAIN-CONTAINING PROTEIN"/>
    <property type="match status" value="1"/>
</dbReference>
<sequence length="1909" mass="204714">MKLLHVALMEVVECLIFPDITGWNNFTLVEEPFLPTVKELDDMDAPETAARWHVWTVIMLGIACLVAVAGTLILKCAVRGTQTDPARPGGGYCTVKVASRLVSRAEEQDSTVERSTVTAAFTPRTLKATSHEEGCWNKVLLAISLTVTFSTSFAALAWSSRTGRLSKDYGADWEVYAGLLACSGLALVVQALIMARRLPPGEKFGTMAFAQACITGMAPVISDQYDTMKDVMFAFLCMESEHVEIQAMGVFSLLWLVGVHVVCFAYEETVAELLSSHLSVLLLTLDTGAEVAFLDELLVLLYKQLTPTKRFLLILENVPQAICAIIFLRYEGGSIVVTVLSLAIPALQIGLTFLLYRTVRAQVAPYFGRKLRALIRAGDQLLAQRLWREADFESDKGLFRQAVAFMHSKEIGVEREDDVIRLWKVALAMHDGPSEEHWDFSDLGLKEELPLLEAFFAELAAAECQKLDVDLSQNELGAQSAGALARAIGKLVELQKLTLNLKGNKLRLCPSDAGTRTLATGLSSLLQLQDLSLNLEMNDLGQSLGSALEEELRKGVANFNPKSAVVRRVANDATSRQFTIRWAKLDFKACQLKKERRRSVGSPGAESGALARAVGKLVGLQKLTLNLKGNKLRDAGTRTLATGLSSLLQLQDLSLNLEMNDLGQSLGSALEEAGEEGALSLLEALRATRPAASQLDLGDCAIGKGAVALARALRSGEVRCRVTHPVVEMLLREEFKDEEAGKLELGLSSKEDLGVLCQALRLLSLREVELRLADLALGFSLGAEGAGALAGAIGELAELQKLTLNLKGNKLCDAGARSLATAISGLKKIQDMSLSLEMCDLGAEGAGALAGAIGELAELQKLTLNLKGNKLCDAGARSLATAISGLKKIQDMSLSLEMCDLGEEGAFSLLEALRAASPASTQLYLGESDIGKGAFALGRALRAGEVKGEVAHPVVEFLVKLPDRDKRLKELEEARKLALDLSSPGLRDPGDPGGEAFEKFFAPLCRALPELPKLRGLFLWLDSHGGLFGPGLGGPFRSARSVEEEILPSLPLAGDDGARDLAAGLGQQTELERLTLDLFNNSLGASESWIHAAANFLPLRCKEGAKAVASALARLTELKELKLNLDANKLGAAGATAVVESLRDLPQLTKLEVNLERNNLGNKEKEKLRAISDALPVRLSLGALVVGFLPSASDLAPKKAEDWGQDPSLEALNTHVSMARVASPTSVAGAACTGDKVVQGAVTTTRRTMKFAGGLYAEVLPSSLAFAFAFFGWPTNLLDDAATHRRMFLWRARKSASERLGSGRPPAIASPCGQRLCWDSCAALEDFIEAESAAALEALDLGPHESFTRNIAAVPGWTARARIARAYRAGLSAAAVLSGKQSYQSSSPGLPVKNRIYVVLRCAARPSGFVCENYRTFISLVPKDAGGRLERSAVCHAFPSRAEAQAFVQGQLRDSPTPVCVGELTLYYVDVPWAWLRNLRSGAAMRGSAAELISMKAGTTVVRPNFEAAQAAADLWITTATEDPEFLESGLGEYVTAAEDIDGVPLPEEPAGEEGDEEDANDPGELSRLRARLQSLELAARTAPPPGSGIGGLGLGASSAQPRRGARELFPQTQPAGLSEADLRLLREAAGAVPAKLAQHERAPRTALTREADDALAEIEAGAALDDGPGSSGDQVLQRLLLVQTQMLAKLTAGKPRSPLEAALGSGGKDEGSLSAKGSAARDAYVRLLKDSTLVAEQIRRLAAEELGEDIHSPPASLMRTFVEKRSPVGEMRTLALVSTFAAHGWEHARNTANSDMEAWMARLLMFTDQCATEGGRTQLGWLLTGLPDPAWSSLVRRRQALRPFSRLCPSLWLSGNVAFLKEMEWLATRMSSAADPAKDPAKDQPETEDSAALGRPPRRPRRPPKGET</sequence>
<dbReference type="Gene3D" id="3.80.10.10">
    <property type="entry name" value="Ribonuclease Inhibitor"/>
    <property type="match status" value="5"/>
</dbReference>
<evidence type="ECO:0000256" key="2">
    <source>
        <dbReference type="SAM" id="Phobius"/>
    </source>
</evidence>
<feature type="transmembrane region" description="Helical" evidence="2">
    <location>
        <begin position="52"/>
        <end position="74"/>
    </location>
</feature>
<dbReference type="GO" id="GO:0031267">
    <property type="term" value="F:small GTPase binding"/>
    <property type="evidence" value="ECO:0007669"/>
    <property type="project" value="TreeGrafter"/>
</dbReference>
<dbReference type="GO" id="GO:0006913">
    <property type="term" value="P:nucleocytoplasmic transport"/>
    <property type="evidence" value="ECO:0007669"/>
    <property type="project" value="TreeGrafter"/>
</dbReference>
<feature type="compositionally biased region" description="Acidic residues" evidence="1">
    <location>
        <begin position="1550"/>
        <end position="1562"/>
    </location>
</feature>
<keyword evidence="2" id="KW-0812">Transmembrane</keyword>
<gene>
    <name evidence="3" type="primary">NLRC3</name>
    <name evidence="3" type="ORF">AK812_SmicGene43337</name>
</gene>
<feature type="compositionally biased region" description="Basic residues" evidence="1">
    <location>
        <begin position="1897"/>
        <end position="1909"/>
    </location>
</feature>
<protein>
    <submittedName>
        <fullName evidence="3">Protein NLRC3</fullName>
    </submittedName>
</protein>
<feature type="compositionally biased region" description="Basic and acidic residues" evidence="1">
    <location>
        <begin position="1877"/>
        <end position="1886"/>
    </location>
</feature>
<dbReference type="PANTHER" id="PTHR24113">
    <property type="entry name" value="RAN GTPASE-ACTIVATING PROTEIN 1"/>
    <property type="match status" value="1"/>
</dbReference>
<feature type="transmembrane region" description="Helical" evidence="2">
    <location>
        <begin position="335"/>
        <end position="356"/>
    </location>
</feature>
<dbReference type="SUPFAM" id="SSF52047">
    <property type="entry name" value="RNI-like"/>
    <property type="match status" value="2"/>
</dbReference>
<dbReference type="GO" id="GO:0005096">
    <property type="term" value="F:GTPase activator activity"/>
    <property type="evidence" value="ECO:0007669"/>
    <property type="project" value="InterPro"/>
</dbReference>
<dbReference type="OrthoDB" id="443999at2759"/>
<accession>A0A1Q9C1A3</accession>